<reference evidence="9" key="1">
    <citation type="submission" date="2017-08" db="EMBL/GenBank/DDBJ databases">
        <title>A dynamic microbial community with high functional redundancy inhabits the cold, oxic subseafloor aquifer.</title>
        <authorList>
            <person name="Tully B.J."/>
            <person name="Wheat C.G."/>
            <person name="Glazer B.T."/>
            <person name="Huber J.A."/>
        </authorList>
    </citation>
    <scope>NUCLEOTIDE SEQUENCE [LARGE SCALE GENOMIC DNA]</scope>
</reference>
<dbReference type="HAMAP" id="MF_00599">
    <property type="entry name" value="FtsB"/>
    <property type="match status" value="1"/>
</dbReference>
<dbReference type="GO" id="GO:0043093">
    <property type="term" value="P:FtsZ-dependent cytokinesis"/>
    <property type="evidence" value="ECO:0007669"/>
    <property type="project" value="UniProtKB-UniRule"/>
</dbReference>
<keyword evidence="5 7" id="KW-0472">Membrane</keyword>
<evidence type="ECO:0000256" key="2">
    <source>
        <dbReference type="ARBA" id="ARBA00022618"/>
    </source>
</evidence>
<organism evidence="8 9">
    <name type="scientific">SAR86 cluster bacterium</name>
    <dbReference type="NCBI Taxonomy" id="2030880"/>
    <lineage>
        <taxon>Bacteria</taxon>
        <taxon>Pseudomonadati</taxon>
        <taxon>Pseudomonadota</taxon>
        <taxon>Gammaproteobacteria</taxon>
        <taxon>SAR86 cluster</taxon>
    </lineage>
</organism>
<keyword evidence="6 7" id="KW-0131">Cell cycle</keyword>
<dbReference type="PANTHER" id="PTHR37485:SF1">
    <property type="entry name" value="CELL DIVISION PROTEIN FTSB"/>
    <property type="match status" value="1"/>
</dbReference>
<keyword evidence="7" id="KW-0175">Coiled coil</keyword>
<gene>
    <name evidence="7" type="primary">ftsB</name>
    <name evidence="8" type="ORF">COB20_03630</name>
</gene>
<evidence type="ECO:0000256" key="3">
    <source>
        <dbReference type="ARBA" id="ARBA00022692"/>
    </source>
</evidence>
<dbReference type="InterPro" id="IPR023081">
    <property type="entry name" value="Cell_div_FtsB"/>
</dbReference>
<evidence type="ECO:0000313" key="8">
    <source>
        <dbReference type="EMBL" id="PCI80092.1"/>
    </source>
</evidence>
<dbReference type="GO" id="GO:0030428">
    <property type="term" value="C:cell septum"/>
    <property type="evidence" value="ECO:0007669"/>
    <property type="project" value="TreeGrafter"/>
</dbReference>
<dbReference type="AlphaFoldDB" id="A0A2A4XBR0"/>
<sequence>MKIIFGFLGFAFITLQYQLWLGEDSLRTLNMLELEVAAQRANNEGLEQRNRLVEIEVLDLKNGLEAVEERARSELGMIEKGETFYLLVPTQQ</sequence>
<evidence type="ECO:0000256" key="7">
    <source>
        <dbReference type="HAMAP-Rule" id="MF_00599"/>
    </source>
</evidence>
<evidence type="ECO:0000313" key="9">
    <source>
        <dbReference type="Proteomes" id="UP000218767"/>
    </source>
</evidence>
<keyword evidence="1 7" id="KW-1003">Cell membrane</keyword>
<name>A0A2A4XBR0_9GAMM</name>
<evidence type="ECO:0000256" key="4">
    <source>
        <dbReference type="ARBA" id="ARBA00022989"/>
    </source>
</evidence>
<protein>
    <recommendedName>
        <fullName evidence="7">Cell division protein FtsB</fullName>
    </recommendedName>
</protein>
<feature type="topological domain" description="Periplasmic" evidence="7">
    <location>
        <begin position="22"/>
        <end position="92"/>
    </location>
</feature>
<comment type="subunit">
    <text evidence="7">Part of a complex composed of FtsB, FtsL and FtsQ.</text>
</comment>
<dbReference type="GO" id="GO:0005886">
    <property type="term" value="C:plasma membrane"/>
    <property type="evidence" value="ECO:0007669"/>
    <property type="project" value="UniProtKB-SubCell"/>
</dbReference>
<dbReference type="Proteomes" id="UP000218767">
    <property type="component" value="Unassembled WGS sequence"/>
</dbReference>
<keyword evidence="3 7" id="KW-0812">Transmembrane</keyword>
<keyword evidence="7" id="KW-0997">Cell inner membrane</keyword>
<dbReference type="InterPro" id="IPR007060">
    <property type="entry name" value="FtsL/DivIC"/>
</dbReference>
<dbReference type="PANTHER" id="PTHR37485">
    <property type="entry name" value="CELL DIVISION PROTEIN FTSB"/>
    <property type="match status" value="1"/>
</dbReference>
<comment type="function">
    <text evidence="7">Essential cell division protein. May link together the upstream cell division proteins, which are predominantly cytoplasmic, with the downstream cell division proteins, which are predominantly periplasmic.</text>
</comment>
<feature type="coiled-coil region" evidence="7">
    <location>
        <begin position="29"/>
        <end position="56"/>
    </location>
</feature>
<evidence type="ECO:0000256" key="1">
    <source>
        <dbReference type="ARBA" id="ARBA00022475"/>
    </source>
</evidence>
<comment type="similarity">
    <text evidence="7">Belongs to the FtsB family.</text>
</comment>
<feature type="topological domain" description="Cytoplasmic" evidence="7">
    <location>
        <begin position="1"/>
        <end position="3"/>
    </location>
</feature>
<dbReference type="Pfam" id="PF04977">
    <property type="entry name" value="DivIC"/>
    <property type="match status" value="1"/>
</dbReference>
<keyword evidence="4 7" id="KW-1133">Transmembrane helix</keyword>
<keyword evidence="2 7" id="KW-0132">Cell division</keyword>
<accession>A0A2A4XBR0</accession>
<comment type="subcellular location">
    <subcellularLocation>
        <location evidence="7">Cell inner membrane</location>
        <topology evidence="7">Single-pass type II membrane protein</topology>
    </subcellularLocation>
    <text evidence="7">Localizes to the division septum.</text>
</comment>
<evidence type="ECO:0000256" key="6">
    <source>
        <dbReference type="ARBA" id="ARBA00023306"/>
    </source>
</evidence>
<dbReference type="EMBL" id="NVUL01000012">
    <property type="protein sequence ID" value="PCI80092.1"/>
    <property type="molecule type" value="Genomic_DNA"/>
</dbReference>
<dbReference type="GO" id="GO:0032153">
    <property type="term" value="C:cell division site"/>
    <property type="evidence" value="ECO:0007669"/>
    <property type="project" value="UniProtKB-UniRule"/>
</dbReference>
<comment type="caution">
    <text evidence="8">The sequence shown here is derived from an EMBL/GenBank/DDBJ whole genome shotgun (WGS) entry which is preliminary data.</text>
</comment>
<evidence type="ECO:0000256" key="5">
    <source>
        <dbReference type="ARBA" id="ARBA00023136"/>
    </source>
</evidence>
<proteinExistence type="inferred from homology"/>